<feature type="domain" description="Mce/MlaD" evidence="3">
    <location>
        <begin position="49"/>
        <end position="123"/>
    </location>
</feature>
<feature type="domain" description="Mammalian cell entry C-terminal" evidence="4">
    <location>
        <begin position="176"/>
        <end position="325"/>
    </location>
</feature>
<gene>
    <name evidence="5" type="ORF">NCTC8139_01762</name>
</gene>
<dbReference type="Proteomes" id="UP000360750">
    <property type="component" value="Unassembled WGS sequence"/>
</dbReference>
<evidence type="ECO:0000256" key="2">
    <source>
        <dbReference type="SAM" id="SignalP"/>
    </source>
</evidence>
<dbReference type="InterPro" id="IPR003399">
    <property type="entry name" value="Mce/MlaD"/>
</dbReference>
<evidence type="ECO:0000256" key="1">
    <source>
        <dbReference type="SAM" id="MobiDB-lite"/>
    </source>
</evidence>
<dbReference type="InterPro" id="IPR024516">
    <property type="entry name" value="Mce_C"/>
</dbReference>
<dbReference type="RefSeq" id="WP_006901705.1">
    <property type="nucleotide sequence ID" value="NZ_CAACYD010000006.1"/>
</dbReference>
<keyword evidence="2" id="KW-0732">Signal</keyword>
<evidence type="ECO:0000259" key="3">
    <source>
        <dbReference type="Pfam" id="PF02470"/>
    </source>
</evidence>
<feature type="chain" id="PRO_5044824537" evidence="2">
    <location>
        <begin position="22"/>
        <end position="437"/>
    </location>
</feature>
<dbReference type="AlphaFoldDB" id="A0ABD7V1H2"/>
<dbReference type="InterPro" id="IPR052336">
    <property type="entry name" value="MlaD_Phospholipid_Transporter"/>
</dbReference>
<protein>
    <submittedName>
        <fullName evidence="5">Virulence factor Mce family protein</fullName>
    </submittedName>
</protein>
<name>A0ABD7V1H2_9ACTN</name>
<dbReference type="PANTHER" id="PTHR33371:SF15">
    <property type="entry name" value="LIPOPROTEIN LPRN"/>
    <property type="match status" value="1"/>
</dbReference>
<dbReference type="Pfam" id="PF02470">
    <property type="entry name" value="MlaD"/>
    <property type="match status" value="1"/>
</dbReference>
<dbReference type="PROSITE" id="PS51257">
    <property type="entry name" value="PROKAR_LIPOPROTEIN"/>
    <property type="match status" value="1"/>
</dbReference>
<feature type="compositionally biased region" description="Pro residues" evidence="1">
    <location>
        <begin position="417"/>
        <end position="429"/>
    </location>
</feature>
<dbReference type="GeneID" id="60749775"/>
<organism evidence="5 6">
    <name type="scientific">Gordonia paraffinivorans</name>
    <dbReference type="NCBI Taxonomy" id="175628"/>
    <lineage>
        <taxon>Bacteria</taxon>
        <taxon>Bacillati</taxon>
        <taxon>Actinomycetota</taxon>
        <taxon>Actinomycetes</taxon>
        <taxon>Mycobacteriales</taxon>
        <taxon>Gordoniaceae</taxon>
        <taxon>Gordonia</taxon>
    </lineage>
</organism>
<reference evidence="5 6" key="1">
    <citation type="submission" date="2019-02" db="EMBL/GenBank/DDBJ databases">
        <authorList>
            <consortium name="Pathogen Informatics"/>
        </authorList>
    </citation>
    <scope>NUCLEOTIDE SEQUENCE [LARGE SCALE GENOMIC DNA]</scope>
    <source>
        <strain evidence="5 6">3012STDY6756503</strain>
    </source>
</reference>
<dbReference type="EMBL" id="CAACYD010000006">
    <property type="protein sequence ID" value="VFA88219.1"/>
    <property type="molecule type" value="Genomic_DNA"/>
</dbReference>
<sequence length="437" mass="45915">MKPFRSRSGRARAGLVAGATALVTTLAGCSFDGPNSLPVPGAEGTGNGSYQITALIPSAAGLVNNAPVLIDDATVGSIGKIEVKDWNALVTIRLNKGVIVPKGSHVMVGMTSVLGSTHLEIVQPADPEGGRLQPGDEIPLTKCPEQSNIITDPSVPAVPDINAAQQVAACTYPSTEQVLSSLSVVLNGGGLSQLGDIVHEMSNVFGGREEQIKKLIPRLNTLVADLNAQKDNIIRATEGLDRLSQTMNEQKGTIERALDASPQILQLLVDQRQQFLDTLASVSKLSKTANDILDANSEDIVTIVKGIEPALDQLQQTGPAMTQSLNILLTFPFYEPTIRRIVKGDFVNSDLTLDLTIDRMNETMFASLGVTGPEGVFGKPAGAAARGLDPFTAPLIPGGEKLPDSAEPVPANLIPPVQVPSPTAPPTVPDYPEEGGR</sequence>
<feature type="region of interest" description="Disordered" evidence="1">
    <location>
        <begin position="395"/>
        <end position="437"/>
    </location>
</feature>
<evidence type="ECO:0000313" key="5">
    <source>
        <dbReference type="EMBL" id="VFA88219.1"/>
    </source>
</evidence>
<evidence type="ECO:0000259" key="4">
    <source>
        <dbReference type="Pfam" id="PF11887"/>
    </source>
</evidence>
<comment type="caution">
    <text evidence="5">The sequence shown here is derived from an EMBL/GenBank/DDBJ whole genome shotgun (WGS) entry which is preliminary data.</text>
</comment>
<dbReference type="Pfam" id="PF11887">
    <property type="entry name" value="Mce4_CUP1"/>
    <property type="match status" value="1"/>
</dbReference>
<evidence type="ECO:0000313" key="6">
    <source>
        <dbReference type="Proteomes" id="UP000360750"/>
    </source>
</evidence>
<accession>A0ABD7V1H2</accession>
<proteinExistence type="predicted"/>
<feature type="signal peptide" evidence="2">
    <location>
        <begin position="1"/>
        <end position="21"/>
    </location>
</feature>
<dbReference type="PANTHER" id="PTHR33371">
    <property type="entry name" value="INTERMEMBRANE PHOSPHOLIPID TRANSPORT SYSTEM BINDING PROTEIN MLAD-RELATED"/>
    <property type="match status" value="1"/>
</dbReference>